<dbReference type="AlphaFoldDB" id="A0A326U6B9"/>
<evidence type="ECO:0000259" key="3">
    <source>
        <dbReference type="Pfam" id="PF13349"/>
    </source>
</evidence>
<proteinExistence type="predicted"/>
<evidence type="ECO:0000256" key="2">
    <source>
        <dbReference type="SAM" id="Phobius"/>
    </source>
</evidence>
<keyword evidence="2" id="KW-0812">Transmembrane</keyword>
<dbReference type="InterPro" id="IPR025164">
    <property type="entry name" value="Toastrack_DUF4097"/>
</dbReference>
<feature type="transmembrane region" description="Helical" evidence="2">
    <location>
        <begin position="140"/>
        <end position="161"/>
    </location>
</feature>
<keyword evidence="5" id="KW-1185">Reference proteome</keyword>
<evidence type="ECO:0000313" key="5">
    <source>
        <dbReference type="Proteomes" id="UP000248806"/>
    </source>
</evidence>
<keyword evidence="2" id="KW-1133">Transmembrane helix</keyword>
<dbReference type="Proteomes" id="UP000248806">
    <property type="component" value="Unassembled WGS sequence"/>
</dbReference>
<gene>
    <name evidence="4" type="ORF">EI42_02807</name>
</gene>
<feature type="region of interest" description="Disordered" evidence="1">
    <location>
        <begin position="360"/>
        <end position="386"/>
    </location>
</feature>
<sequence length="386" mass="41758">MSYQGTPNEPAEHLTFSETVNRETPPAASPYSFHGTDPNLQLDPTPVVRTSTPPKLTGFFPRLKLPSHAKPKQATDEDDIFSLPYTKKDDPSQVTAPTLLLPFAPIPPKAIQKRHSAIVKSRWRLQAEQEGEELTTSAPWWRFPLVLVLCGILLIAGFFVVRQLNDKPVDIPQQTITVGTTPLVNIQSNGGGQIFLHSGQTGSIEVKGSRHASGFLGNIANATLELKQKGSELDILTGGQNSAIPLLQQERVDLDITLPSNCTVQITHTNGSITIDGLQSQITVTTQSSDIDLTNVTLKGQSTLKTTDGDITIKGALDPNGNYQLYSESGSIDLTLPAESTFALQAEAKDEKEVYNDFASTNAAHPRIQASAPKGSISLHKQNTHS</sequence>
<comment type="caution">
    <text evidence="4">The sequence shown here is derived from an EMBL/GenBank/DDBJ whole genome shotgun (WGS) entry which is preliminary data.</text>
</comment>
<protein>
    <submittedName>
        <fullName evidence="4">Putative adhesin</fullName>
    </submittedName>
</protein>
<name>A0A326U6B9_THEHA</name>
<feature type="region of interest" description="Disordered" evidence="1">
    <location>
        <begin position="1"/>
        <end position="46"/>
    </location>
</feature>
<dbReference type="EMBL" id="QKUF01000008">
    <property type="protein sequence ID" value="PZW29511.1"/>
    <property type="molecule type" value="Genomic_DNA"/>
</dbReference>
<reference evidence="4 5" key="1">
    <citation type="submission" date="2018-06" db="EMBL/GenBank/DDBJ databases">
        <title>Genomic Encyclopedia of Archaeal and Bacterial Type Strains, Phase II (KMG-II): from individual species to whole genera.</title>
        <authorList>
            <person name="Goeker M."/>
        </authorList>
    </citation>
    <scope>NUCLEOTIDE SEQUENCE [LARGE SCALE GENOMIC DNA]</scope>
    <source>
        <strain evidence="4 5">ATCC BAA-1881</strain>
    </source>
</reference>
<keyword evidence="2" id="KW-0472">Membrane</keyword>
<evidence type="ECO:0000313" key="4">
    <source>
        <dbReference type="EMBL" id="PZW29511.1"/>
    </source>
</evidence>
<feature type="domain" description="DUF4097" evidence="3">
    <location>
        <begin position="261"/>
        <end position="349"/>
    </location>
</feature>
<dbReference type="Pfam" id="PF13349">
    <property type="entry name" value="DUF4097"/>
    <property type="match status" value="1"/>
</dbReference>
<evidence type="ECO:0000256" key="1">
    <source>
        <dbReference type="SAM" id="MobiDB-lite"/>
    </source>
</evidence>
<accession>A0A326U6B9</accession>
<dbReference type="RefSeq" id="WP_170142609.1">
    <property type="nucleotide sequence ID" value="NZ_BIFX01000001.1"/>
</dbReference>
<organism evidence="4 5">
    <name type="scientific">Thermosporothrix hazakensis</name>
    <dbReference type="NCBI Taxonomy" id="644383"/>
    <lineage>
        <taxon>Bacteria</taxon>
        <taxon>Bacillati</taxon>
        <taxon>Chloroflexota</taxon>
        <taxon>Ktedonobacteria</taxon>
        <taxon>Ktedonobacterales</taxon>
        <taxon>Thermosporotrichaceae</taxon>
        <taxon>Thermosporothrix</taxon>
    </lineage>
</organism>